<accession>A0A5J5GRF9</accession>
<dbReference type="AlphaFoldDB" id="A0A5J5GRF9"/>
<sequence length="86" mass="10511">MIGMLLNEIEIKEMQYLLKREMDEILFDLKDERIDLIVKKGMEERYKHLFTLFKRVADPKDCLRYMRTTSKISKASNRYKKNQKSY</sequence>
<evidence type="ECO:0000313" key="1">
    <source>
        <dbReference type="EMBL" id="KAA9010999.1"/>
    </source>
</evidence>
<dbReference type="Proteomes" id="UP000326671">
    <property type="component" value="Unassembled WGS sequence"/>
</dbReference>
<organism evidence="1 2">
    <name type="scientific">Niallia endozanthoxylica</name>
    <dbReference type="NCBI Taxonomy" id="2036016"/>
    <lineage>
        <taxon>Bacteria</taxon>
        <taxon>Bacillati</taxon>
        <taxon>Bacillota</taxon>
        <taxon>Bacilli</taxon>
        <taxon>Bacillales</taxon>
        <taxon>Bacillaceae</taxon>
        <taxon>Niallia</taxon>
    </lineage>
</organism>
<proteinExistence type="predicted"/>
<dbReference type="OrthoDB" id="2971867at2"/>
<reference evidence="1 2" key="1">
    <citation type="submission" date="2019-09" db="EMBL/GenBank/DDBJ databases">
        <title>Whole genome sequences of isolates from the Mars Exploration Rovers.</title>
        <authorList>
            <person name="Seuylemezian A."/>
            <person name="Vaishampayan P."/>
        </authorList>
    </citation>
    <scope>NUCLEOTIDE SEQUENCE [LARGE SCALE GENOMIC DNA]</scope>
    <source>
        <strain evidence="1 2">MER_TA_151</strain>
    </source>
</reference>
<name>A0A5J5GRF9_9BACI</name>
<dbReference type="RefSeq" id="WP_150443078.1">
    <property type="nucleotide sequence ID" value="NZ_VYKL01000082.1"/>
</dbReference>
<evidence type="ECO:0000313" key="2">
    <source>
        <dbReference type="Proteomes" id="UP000326671"/>
    </source>
</evidence>
<comment type="caution">
    <text evidence="1">The sequence shown here is derived from an EMBL/GenBank/DDBJ whole genome shotgun (WGS) entry which is preliminary data.</text>
</comment>
<keyword evidence="2" id="KW-1185">Reference proteome</keyword>
<dbReference type="EMBL" id="VYKL01000082">
    <property type="protein sequence ID" value="KAA9010999.1"/>
    <property type="molecule type" value="Genomic_DNA"/>
</dbReference>
<gene>
    <name evidence="1" type="ORF">F4V44_27075</name>
</gene>
<protein>
    <submittedName>
        <fullName evidence="1">Uncharacterized protein</fullName>
    </submittedName>
</protein>